<feature type="transmembrane region" description="Helical" evidence="9">
    <location>
        <begin position="20"/>
        <end position="42"/>
    </location>
</feature>
<evidence type="ECO:0000256" key="6">
    <source>
        <dbReference type="ARBA" id="ARBA00023065"/>
    </source>
</evidence>
<feature type="transmembrane region" description="Helical" evidence="9">
    <location>
        <begin position="54"/>
        <end position="70"/>
    </location>
</feature>
<comment type="subcellular location">
    <subcellularLocation>
        <location evidence="1">Cell membrane</location>
        <topology evidence="1">Multi-pass membrane protein</topology>
    </subcellularLocation>
</comment>
<evidence type="ECO:0000313" key="11">
    <source>
        <dbReference type="Proteomes" id="UP000614058"/>
    </source>
</evidence>
<comment type="similarity">
    <text evidence="8">Belongs to the anion channel-forming bestrophin (TC 1.A.46) family.</text>
</comment>
<dbReference type="PANTHER" id="PTHR33281">
    <property type="entry name" value="UPF0187 PROTEIN YNEE"/>
    <property type="match status" value="1"/>
</dbReference>
<accession>A0ABS1BQW7</accession>
<evidence type="ECO:0000256" key="3">
    <source>
        <dbReference type="ARBA" id="ARBA00022475"/>
    </source>
</evidence>
<evidence type="ECO:0000256" key="9">
    <source>
        <dbReference type="SAM" id="Phobius"/>
    </source>
</evidence>
<dbReference type="Proteomes" id="UP000614058">
    <property type="component" value="Unassembled WGS sequence"/>
</dbReference>
<name>A0ABS1BQW7_9NEIS</name>
<keyword evidence="2" id="KW-0813">Transport</keyword>
<reference evidence="10 11" key="1">
    <citation type="journal article" date="2021" name="Pathogens">
        <title>Isolation and Characterization of Kingella bonacorsii sp. nov., A Novel Kingella Species Detected in a Stable Periodontitis Subject.</title>
        <authorList>
            <person name="Antezack A."/>
            <person name="Boxberger M."/>
            <person name="Rolland C."/>
            <person name="Monnet-Corti V."/>
            <person name="La Scola B."/>
        </authorList>
    </citation>
    <scope>NUCLEOTIDE SEQUENCE [LARGE SCALE GENOMIC DNA]</scope>
    <source>
        <strain evidence="10 11">Marseille-Q4569</strain>
    </source>
</reference>
<proteinExistence type="inferred from homology"/>
<evidence type="ECO:0000256" key="5">
    <source>
        <dbReference type="ARBA" id="ARBA00022989"/>
    </source>
</evidence>
<keyword evidence="7 9" id="KW-0472">Membrane</keyword>
<gene>
    <name evidence="10" type="ORF">JDW22_03490</name>
</gene>
<evidence type="ECO:0000313" key="10">
    <source>
        <dbReference type="EMBL" id="MBK0395670.1"/>
    </source>
</evidence>
<organism evidence="10 11">
    <name type="scientific">Kingella bonacorsii</name>
    <dbReference type="NCBI Taxonomy" id="2796361"/>
    <lineage>
        <taxon>Bacteria</taxon>
        <taxon>Pseudomonadati</taxon>
        <taxon>Pseudomonadota</taxon>
        <taxon>Betaproteobacteria</taxon>
        <taxon>Neisseriales</taxon>
        <taxon>Neisseriaceae</taxon>
        <taxon>Kingella</taxon>
    </lineage>
</organism>
<comment type="caution">
    <text evidence="10">The sequence shown here is derived from an EMBL/GenBank/DDBJ whole genome shotgun (WGS) entry which is preliminary data.</text>
</comment>
<keyword evidence="3" id="KW-1003">Cell membrane</keyword>
<evidence type="ECO:0000256" key="2">
    <source>
        <dbReference type="ARBA" id="ARBA00022448"/>
    </source>
</evidence>
<sequence length="304" mass="34721">MIIRKKTNTLALLFAWRGTIFPKVLPAMLLLSSVSLLLGIGAHNHWFHLPTPPVVGFTIFGIVLSLFLGFRNNASYDRWWEGRKLWGQLIATQRHLIRESQILPNARRELILRQVIVFTHLLRDRLRYQTAHPELFLEYGQMQADQIEAFATHINPPQYALEHIQYDLIQAHRQHEISDITYTHLSAHINTLGMIQAGCDRIASTPVPFAYSVLLHRAIHSFCIMLPFGLEAALGLWTPLMVAWLVYMFLGLDMLSAQLEDPFGRQDNNLPLDSLVRLVEREILTALNVAQVPPALQPHNGHLT</sequence>
<dbReference type="Pfam" id="PF25539">
    <property type="entry name" value="Bestrophin_2"/>
    <property type="match status" value="1"/>
</dbReference>
<keyword evidence="5 9" id="KW-1133">Transmembrane helix</keyword>
<protein>
    <submittedName>
        <fullName evidence="10">Bestrophin family protein</fullName>
    </submittedName>
</protein>
<evidence type="ECO:0000256" key="4">
    <source>
        <dbReference type="ARBA" id="ARBA00022692"/>
    </source>
</evidence>
<keyword evidence="4 9" id="KW-0812">Transmembrane</keyword>
<feature type="transmembrane region" description="Helical" evidence="9">
    <location>
        <begin position="236"/>
        <end position="255"/>
    </location>
</feature>
<evidence type="ECO:0000256" key="8">
    <source>
        <dbReference type="ARBA" id="ARBA00034708"/>
    </source>
</evidence>
<evidence type="ECO:0000256" key="1">
    <source>
        <dbReference type="ARBA" id="ARBA00004651"/>
    </source>
</evidence>
<dbReference type="EMBL" id="JAEHNZ010000001">
    <property type="protein sequence ID" value="MBK0395670.1"/>
    <property type="molecule type" value="Genomic_DNA"/>
</dbReference>
<keyword evidence="11" id="KW-1185">Reference proteome</keyword>
<evidence type="ECO:0000256" key="7">
    <source>
        <dbReference type="ARBA" id="ARBA00023136"/>
    </source>
</evidence>
<dbReference type="RefSeq" id="WP_200521719.1">
    <property type="nucleotide sequence ID" value="NZ_JAEHNZ010000001.1"/>
</dbReference>
<keyword evidence="6" id="KW-0406">Ion transport</keyword>
<dbReference type="PANTHER" id="PTHR33281:SF19">
    <property type="entry name" value="VOLTAGE-DEPENDENT ANION CHANNEL-FORMING PROTEIN YNEE"/>
    <property type="match status" value="1"/>
</dbReference>
<dbReference type="InterPro" id="IPR044669">
    <property type="entry name" value="YneE/VCCN1/2-like"/>
</dbReference>